<name>A0A0D2UJV1_CAPO3</name>
<evidence type="ECO:0000313" key="2">
    <source>
        <dbReference type="Proteomes" id="UP000008743"/>
    </source>
</evidence>
<sequence>MASSTATVTGSAADSADVVVDARLALLLERSKVSIEACIAPVELELNAIEAARADKEAFVLTSVADAVAAAEADLQTARKQSLRDLSKTADDAAWQQKPFLYL</sequence>
<accession>A0A0D2UJV1</accession>
<dbReference type="RefSeq" id="XP_004345424.1">
    <property type="nucleotide sequence ID" value="XM_004345374.2"/>
</dbReference>
<dbReference type="Proteomes" id="UP000008743">
    <property type="component" value="Unassembled WGS sequence"/>
</dbReference>
<dbReference type="InParanoid" id="A0A0D2UJV1"/>
<organism evidence="1 2">
    <name type="scientific">Capsaspora owczarzaki (strain ATCC 30864)</name>
    <dbReference type="NCBI Taxonomy" id="595528"/>
    <lineage>
        <taxon>Eukaryota</taxon>
        <taxon>Filasterea</taxon>
        <taxon>Capsaspora</taxon>
    </lineage>
</organism>
<dbReference type="AlphaFoldDB" id="A0A0D2UJV1"/>
<proteinExistence type="predicted"/>
<reference evidence="2" key="1">
    <citation type="submission" date="2011-02" db="EMBL/GenBank/DDBJ databases">
        <title>The Genome Sequence of Capsaspora owczarzaki ATCC 30864.</title>
        <authorList>
            <person name="Russ C."/>
            <person name="Cuomo C."/>
            <person name="Burger G."/>
            <person name="Gray M.W."/>
            <person name="Holland P.W.H."/>
            <person name="King N."/>
            <person name="Lang F.B.F."/>
            <person name="Roger A.J."/>
            <person name="Ruiz-Trillo I."/>
            <person name="Young S.K."/>
            <person name="Zeng Q."/>
            <person name="Gargeya S."/>
            <person name="Alvarado L."/>
            <person name="Berlin A."/>
            <person name="Chapman S.B."/>
            <person name="Chen Z."/>
            <person name="Freedman E."/>
            <person name="Gellesch M."/>
            <person name="Goldberg J."/>
            <person name="Griggs A."/>
            <person name="Gujja S."/>
            <person name="Heilman E."/>
            <person name="Heiman D."/>
            <person name="Howarth C."/>
            <person name="Mehta T."/>
            <person name="Neiman D."/>
            <person name="Pearson M."/>
            <person name="Roberts A."/>
            <person name="Saif S."/>
            <person name="Shea T."/>
            <person name="Shenoy N."/>
            <person name="Sisk P."/>
            <person name="Stolte C."/>
            <person name="Sykes S."/>
            <person name="White J."/>
            <person name="Yandava C."/>
            <person name="Haas B."/>
            <person name="Nusbaum C."/>
            <person name="Birren B."/>
        </authorList>
    </citation>
    <scope>NUCLEOTIDE SEQUENCE</scope>
    <source>
        <strain evidence="2">ATCC 30864</strain>
    </source>
</reference>
<protein>
    <submittedName>
        <fullName evidence="1">Uncharacterized protein</fullName>
    </submittedName>
</protein>
<evidence type="ECO:0000313" key="1">
    <source>
        <dbReference type="EMBL" id="KJE95381.1"/>
    </source>
</evidence>
<keyword evidence="2" id="KW-1185">Reference proteome</keyword>
<gene>
    <name evidence="1" type="ORF">CAOG_005834</name>
</gene>
<dbReference type="EMBL" id="KE346369">
    <property type="protein sequence ID" value="KJE95381.1"/>
    <property type="molecule type" value="Genomic_DNA"/>
</dbReference>